<feature type="region of interest" description="Disordered" evidence="1">
    <location>
        <begin position="1"/>
        <end position="127"/>
    </location>
</feature>
<feature type="non-terminal residue" evidence="2">
    <location>
        <position position="1"/>
    </location>
</feature>
<feature type="compositionally biased region" description="Low complexity" evidence="1">
    <location>
        <begin position="28"/>
        <end position="47"/>
    </location>
</feature>
<name>G9KZH4_MUSPF</name>
<proteinExistence type="evidence at transcript level"/>
<reference evidence="2" key="1">
    <citation type="journal article" date="2013" name="J. Virol.">
        <title>Sequencing, annotation, and characterization of the influenza ferret infectome.</title>
        <authorList>
            <person name="Leon A.J."/>
            <person name="Banner D."/>
            <person name="Xu L."/>
            <person name="Ran L."/>
            <person name="Peng Z."/>
            <person name="Yi K."/>
            <person name="Chen C."/>
            <person name="Xu F."/>
            <person name="Huang J."/>
            <person name="Zhao Z."/>
            <person name="Lin Z."/>
            <person name="Huang S.H."/>
            <person name="Fang Y."/>
            <person name="Kelvin A.A."/>
            <person name="Ross T.M."/>
            <person name="Farooqui A."/>
            <person name="Kelvin D.J."/>
        </authorList>
    </citation>
    <scope>NUCLEOTIDE SEQUENCE</scope>
    <source>
        <tissue evidence="2">Lungs</tissue>
    </source>
</reference>
<sequence length="207" mass="21200">SRSRRRQHSRGEDRAARDLGPLLRSREAAASADTPDAAAAASATPPSVLLPRGHGPAAPQDSPFPQDGRPFLHSILGGRAPTPAAGPPPAHRRQRGPLHIHGAAGGGASRPAPARGRAGRSGAAQGLQLPGVRSCLCQPPAAAEPPRVALGPQALHVRRLRQGLQALQPPVAAPRHAPRPCRPTAHLPALPTPLPGRRGAGAARPPP</sequence>
<organism evidence="2">
    <name type="scientific">Mustela putorius furo</name>
    <name type="common">European domestic ferret</name>
    <name type="synonym">Mustela furo</name>
    <dbReference type="NCBI Taxonomy" id="9669"/>
    <lineage>
        <taxon>Eukaryota</taxon>
        <taxon>Metazoa</taxon>
        <taxon>Chordata</taxon>
        <taxon>Craniata</taxon>
        <taxon>Vertebrata</taxon>
        <taxon>Euteleostomi</taxon>
        <taxon>Mammalia</taxon>
        <taxon>Eutheria</taxon>
        <taxon>Laurasiatheria</taxon>
        <taxon>Carnivora</taxon>
        <taxon>Caniformia</taxon>
        <taxon>Musteloidea</taxon>
        <taxon>Mustelidae</taxon>
        <taxon>Mustelinae</taxon>
        <taxon>Mustela</taxon>
    </lineage>
</organism>
<feature type="region of interest" description="Disordered" evidence="1">
    <location>
        <begin position="170"/>
        <end position="207"/>
    </location>
</feature>
<feature type="compositionally biased region" description="Low complexity" evidence="1">
    <location>
        <begin position="182"/>
        <end position="207"/>
    </location>
</feature>
<dbReference type="EMBL" id="JP021705">
    <property type="protein sequence ID" value="AES10303.1"/>
    <property type="molecule type" value="mRNA"/>
</dbReference>
<accession>G9KZH4</accession>
<evidence type="ECO:0000256" key="1">
    <source>
        <dbReference type="SAM" id="MobiDB-lite"/>
    </source>
</evidence>
<evidence type="ECO:0000313" key="2">
    <source>
        <dbReference type="EMBL" id="AES10303.1"/>
    </source>
</evidence>
<dbReference type="AlphaFoldDB" id="G9KZH4"/>
<feature type="compositionally biased region" description="Low complexity" evidence="1">
    <location>
        <begin position="109"/>
        <end position="124"/>
    </location>
</feature>
<protein>
    <submittedName>
        <fullName evidence="2">Zinc finger protein 580</fullName>
    </submittedName>
</protein>
<feature type="non-terminal residue" evidence="2">
    <location>
        <position position="207"/>
    </location>
</feature>